<dbReference type="EMBL" id="JAUQTA010000002">
    <property type="protein sequence ID" value="MDO7869602.1"/>
    <property type="molecule type" value="Genomic_DNA"/>
</dbReference>
<name>A0ABT9B4F6_9ACTN</name>
<accession>A0ABT9B4F6</accession>
<evidence type="ECO:0000313" key="3">
    <source>
        <dbReference type="Proteomes" id="UP001233314"/>
    </source>
</evidence>
<protein>
    <submittedName>
        <fullName evidence="2">Uncharacterized protein</fullName>
    </submittedName>
</protein>
<dbReference type="Proteomes" id="UP001233314">
    <property type="component" value="Unassembled WGS sequence"/>
</dbReference>
<evidence type="ECO:0000256" key="1">
    <source>
        <dbReference type="SAM" id="Phobius"/>
    </source>
</evidence>
<reference evidence="2 3" key="1">
    <citation type="submission" date="2023-07" db="EMBL/GenBank/DDBJ databases">
        <title>Nocardioides sp. nov WY-20 isolated from soil.</title>
        <authorList>
            <person name="Liu B."/>
            <person name="Wan Y."/>
        </authorList>
    </citation>
    <scope>NUCLEOTIDE SEQUENCE [LARGE SCALE GENOMIC DNA]</scope>
    <source>
        <strain evidence="2 3">WY-20</strain>
    </source>
</reference>
<gene>
    <name evidence="2" type="ORF">Q5722_14605</name>
</gene>
<keyword evidence="1" id="KW-0812">Transmembrane</keyword>
<feature type="transmembrane region" description="Helical" evidence="1">
    <location>
        <begin position="76"/>
        <end position="95"/>
    </location>
</feature>
<keyword evidence="1" id="KW-1133">Transmembrane helix</keyword>
<feature type="transmembrane region" description="Helical" evidence="1">
    <location>
        <begin position="35"/>
        <end position="56"/>
    </location>
</feature>
<proteinExistence type="predicted"/>
<comment type="caution">
    <text evidence="2">The sequence shown here is derived from an EMBL/GenBank/DDBJ whole genome shotgun (WGS) entry which is preliminary data.</text>
</comment>
<keyword evidence="3" id="KW-1185">Reference proteome</keyword>
<keyword evidence="1" id="KW-0472">Membrane</keyword>
<evidence type="ECO:0000313" key="2">
    <source>
        <dbReference type="EMBL" id="MDO7869602.1"/>
    </source>
</evidence>
<sequence length="97" mass="10613">MPRHTRTFLLVSLGLVLIEALLVVQEAIGEGSNHLMLYVVLPLAFFATGVATIVYAERQEEPKERDIARGSSVVPFGCFVASVAIALWVAMLAYVHQ</sequence>
<organism evidence="2 3">
    <name type="scientific">Nocardioides jiangxiensis</name>
    <dbReference type="NCBI Taxonomy" id="3064524"/>
    <lineage>
        <taxon>Bacteria</taxon>
        <taxon>Bacillati</taxon>
        <taxon>Actinomycetota</taxon>
        <taxon>Actinomycetes</taxon>
        <taxon>Propionibacteriales</taxon>
        <taxon>Nocardioidaceae</taxon>
        <taxon>Nocardioides</taxon>
    </lineage>
</organism>
<dbReference type="RefSeq" id="WP_305028995.1">
    <property type="nucleotide sequence ID" value="NZ_JAUQTA010000002.1"/>
</dbReference>